<name>A0A3M7QLN4_BRAPC</name>
<reference evidence="1 2" key="1">
    <citation type="journal article" date="2018" name="Sci. Rep.">
        <title>Genomic signatures of local adaptation to the degree of environmental predictability in rotifers.</title>
        <authorList>
            <person name="Franch-Gras L."/>
            <person name="Hahn C."/>
            <person name="Garcia-Roger E.M."/>
            <person name="Carmona M.J."/>
            <person name="Serra M."/>
            <person name="Gomez A."/>
        </authorList>
    </citation>
    <scope>NUCLEOTIDE SEQUENCE [LARGE SCALE GENOMIC DNA]</scope>
    <source>
        <strain evidence="1">HYR1</strain>
    </source>
</reference>
<protein>
    <submittedName>
        <fullName evidence="1">Uncharacterized protein</fullName>
    </submittedName>
</protein>
<evidence type="ECO:0000313" key="1">
    <source>
        <dbReference type="EMBL" id="RNA12163.1"/>
    </source>
</evidence>
<gene>
    <name evidence="1" type="ORF">BpHYR1_033162</name>
</gene>
<evidence type="ECO:0000313" key="2">
    <source>
        <dbReference type="Proteomes" id="UP000276133"/>
    </source>
</evidence>
<organism evidence="1 2">
    <name type="scientific">Brachionus plicatilis</name>
    <name type="common">Marine rotifer</name>
    <name type="synonym">Brachionus muelleri</name>
    <dbReference type="NCBI Taxonomy" id="10195"/>
    <lineage>
        <taxon>Eukaryota</taxon>
        <taxon>Metazoa</taxon>
        <taxon>Spiralia</taxon>
        <taxon>Gnathifera</taxon>
        <taxon>Rotifera</taxon>
        <taxon>Eurotatoria</taxon>
        <taxon>Monogononta</taxon>
        <taxon>Pseudotrocha</taxon>
        <taxon>Ploima</taxon>
        <taxon>Brachionidae</taxon>
        <taxon>Brachionus</taxon>
    </lineage>
</organism>
<dbReference type="Proteomes" id="UP000276133">
    <property type="component" value="Unassembled WGS sequence"/>
</dbReference>
<sequence length="64" mass="7443">MLLYAHYDSIDTSSKIGNLCRSRKSAFKEQKDELVDTIKHFIKTHLGDHKTHLILELLTKPYLS</sequence>
<comment type="caution">
    <text evidence="1">The sequence shown here is derived from an EMBL/GenBank/DDBJ whole genome shotgun (WGS) entry which is preliminary data.</text>
</comment>
<dbReference type="EMBL" id="REGN01005752">
    <property type="protein sequence ID" value="RNA12163.1"/>
    <property type="molecule type" value="Genomic_DNA"/>
</dbReference>
<proteinExistence type="predicted"/>
<accession>A0A3M7QLN4</accession>
<dbReference type="AlphaFoldDB" id="A0A3M7QLN4"/>
<keyword evidence="2" id="KW-1185">Reference proteome</keyword>